<comment type="cofactor">
    <cofactor evidence="1 8">
        <name>Zn(2+)</name>
        <dbReference type="ChEBI" id="CHEBI:29105"/>
    </cofactor>
</comment>
<dbReference type="Proteomes" id="UP000077069">
    <property type="component" value="Unassembled WGS sequence"/>
</dbReference>
<evidence type="ECO:0000259" key="9">
    <source>
        <dbReference type="SMART" id="SM00829"/>
    </source>
</evidence>
<dbReference type="InterPro" id="IPR045306">
    <property type="entry name" value="SDH-like"/>
</dbReference>
<name>A0A177BY87_9PLEO</name>
<dbReference type="SUPFAM" id="SSF51735">
    <property type="entry name" value="NAD(P)-binding Rossmann-fold domains"/>
    <property type="match status" value="1"/>
</dbReference>
<dbReference type="STRING" id="1460663.A0A177BY87"/>
<dbReference type="InterPro" id="IPR002328">
    <property type="entry name" value="ADH_Zn_CS"/>
</dbReference>
<comment type="pathway">
    <text evidence="2">Carbohydrate degradation.</text>
</comment>
<dbReference type="InParanoid" id="A0A177BY87"/>
<evidence type="ECO:0000256" key="3">
    <source>
        <dbReference type="ARBA" id="ARBA00008072"/>
    </source>
</evidence>
<dbReference type="OrthoDB" id="5363962at2759"/>
<gene>
    <name evidence="10" type="ORF">CC84DRAFT_1157210</name>
</gene>
<proteinExistence type="inferred from homology"/>
<dbReference type="PANTHER" id="PTHR43161">
    <property type="entry name" value="SORBITOL DEHYDROGENASE"/>
    <property type="match status" value="1"/>
</dbReference>
<dbReference type="GeneID" id="28760488"/>
<dbReference type="CDD" id="cd05285">
    <property type="entry name" value="sorbitol_DH"/>
    <property type="match status" value="1"/>
</dbReference>
<evidence type="ECO:0000256" key="4">
    <source>
        <dbReference type="ARBA" id="ARBA00022723"/>
    </source>
</evidence>
<keyword evidence="6" id="KW-0560">Oxidoreductase</keyword>
<dbReference type="Gene3D" id="3.40.50.720">
    <property type="entry name" value="NAD(P)-binding Rossmann-like Domain"/>
    <property type="match status" value="1"/>
</dbReference>
<dbReference type="SMART" id="SM00829">
    <property type="entry name" value="PKS_ER"/>
    <property type="match status" value="1"/>
</dbReference>
<dbReference type="InterPro" id="IPR020843">
    <property type="entry name" value="ER"/>
</dbReference>
<dbReference type="InterPro" id="IPR036291">
    <property type="entry name" value="NAD(P)-bd_dom_sf"/>
</dbReference>
<sequence length="394" mass="42244">MAPSALADIYPIPARHYSKPSTVVASVLYGPRDLRLETRHISDPGPHELQVAIKATGVCGSDVSYYNKFRNGDLQAVQPLSLGHESAGVVVAIGEAVTGFQIGERVALEVGVPCDNCRSCQRGRYNLCPGMRFRSSAKSVPHFQGTLQERINHPAKWCHKIPQHVSMESAALLEPLSVAIHATRRASIEQGDTVTVFGAGTVGLLTAAMAKLSGATTVVIADIDSGRVNYALANGFAHKGYIVHPRRHLSETAEKLAAAKELAEDVMQIASLNDLDFEGADVTFDCTGKEICMQAGLYSTRPGGKLIMVGMGTPIQTLPMSASHLKEVDIIGIFRYANTYPTGIKILSSGALPSLDNMVTHRFRGLAAAKEAFELAGKTTDKDGRLVIKILVEN</sequence>
<dbReference type="PANTHER" id="PTHR43161:SF7">
    <property type="entry name" value="SORBITOL DEHYDROGENASE"/>
    <property type="match status" value="1"/>
</dbReference>
<dbReference type="GO" id="GO:0008270">
    <property type="term" value="F:zinc ion binding"/>
    <property type="evidence" value="ECO:0007669"/>
    <property type="project" value="InterPro"/>
</dbReference>
<protein>
    <submittedName>
        <fullName evidence="10">GroES-like protein</fullName>
    </submittedName>
</protein>
<evidence type="ECO:0000256" key="1">
    <source>
        <dbReference type="ARBA" id="ARBA00001947"/>
    </source>
</evidence>
<dbReference type="GO" id="GO:0006062">
    <property type="term" value="P:sorbitol catabolic process"/>
    <property type="evidence" value="ECO:0007669"/>
    <property type="project" value="TreeGrafter"/>
</dbReference>
<dbReference type="AlphaFoldDB" id="A0A177BY87"/>
<evidence type="ECO:0000313" key="11">
    <source>
        <dbReference type="Proteomes" id="UP000077069"/>
    </source>
</evidence>
<dbReference type="PROSITE" id="PS00059">
    <property type="entry name" value="ADH_ZINC"/>
    <property type="match status" value="1"/>
</dbReference>
<evidence type="ECO:0000256" key="6">
    <source>
        <dbReference type="ARBA" id="ARBA00023002"/>
    </source>
</evidence>
<dbReference type="EMBL" id="KV441562">
    <property type="protein sequence ID" value="OAF99289.1"/>
    <property type="molecule type" value="Genomic_DNA"/>
</dbReference>
<dbReference type="InterPro" id="IPR011032">
    <property type="entry name" value="GroES-like_sf"/>
</dbReference>
<dbReference type="Pfam" id="PF08240">
    <property type="entry name" value="ADH_N"/>
    <property type="match status" value="1"/>
</dbReference>
<keyword evidence="11" id="KW-1185">Reference proteome</keyword>
<dbReference type="Pfam" id="PF00107">
    <property type="entry name" value="ADH_zinc_N"/>
    <property type="match status" value="1"/>
</dbReference>
<dbReference type="SUPFAM" id="SSF50129">
    <property type="entry name" value="GroES-like"/>
    <property type="match status" value="1"/>
</dbReference>
<dbReference type="RefSeq" id="XP_018029655.1">
    <property type="nucleotide sequence ID" value="XM_018177002.1"/>
</dbReference>
<evidence type="ECO:0000256" key="2">
    <source>
        <dbReference type="ARBA" id="ARBA00004921"/>
    </source>
</evidence>
<accession>A0A177BY87</accession>
<dbReference type="GO" id="GO:0003939">
    <property type="term" value="F:L-iditol 2-dehydrogenase (NAD+) activity"/>
    <property type="evidence" value="ECO:0007669"/>
    <property type="project" value="TreeGrafter"/>
</dbReference>
<dbReference type="InterPro" id="IPR013149">
    <property type="entry name" value="ADH-like_C"/>
</dbReference>
<evidence type="ECO:0000313" key="10">
    <source>
        <dbReference type="EMBL" id="OAF99289.1"/>
    </source>
</evidence>
<organism evidence="10 11">
    <name type="scientific">Paraphaeosphaeria sporulosa</name>
    <dbReference type="NCBI Taxonomy" id="1460663"/>
    <lineage>
        <taxon>Eukaryota</taxon>
        <taxon>Fungi</taxon>
        <taxon>Dikarya</taxon>
        <taxon>Ascomycota</taxon>
        <taxon>Pezizomycotina</taxon>
        <taxon>Dothideomycetes</taxon>
        <taxon>Pleosporomycetidae</taxon>
        <taxon>Pleosporales</taxon>
        <taxon>Massarineae</taxon>
        <taxon>Didymosphaeriaceae</taxon>
        <taxon>Paraphaeosphaeria</taxon>
    </lineage>
</organism>
<keyword evidence="5 8" id="KW-0862">Zinc</keyword>
<evidence type="ECO:0000256" key="7">
    <source>
        <dbReference type="ARBA" id="ARBA00023027"/>
    </source>
</evidence>
<dbReference type="InterPro" id="IPR013154">
    <property type="entry name" value="ADH-like_N"/>
</dbReference>
<reference evidence="10 11" key="1">
    <citation type="submission" date="2016-05" db="EMBL/GenBank/DDBJ databases">
        <title>Comparative analysis of secretome profiles of manganese(II)-oxidizing ascomycete fungi.</title>
        <authorList>
            <consortium name="DOE Joint Genome Institute"/>
            <person name="Zeiner C.A."/>
            <person name="Purvine S.O."/>
            <person name="Zink E.M."/>
            <person name="Wu S."/>
            <person name="Pasa-Tolic L."/>
            <person name="Chaput D.L."/>
            <person name="Haridas S."/>
            <person name="Grigoriev I.V."/>
            <person name="Santelli C.M."/>
            <person name="Hansel C.M."/>
        </authorList>
    </citation>
    <scope>NUCLEOTIDE SEQUENCE [LARGE SCALE GENOMIC DNA]</scope>
    <source>
        <strain evidence="10 11">AP3s5-JAC2a</strain>
    </source>
</reference>
<keyword evidence="4 8" id="KW-0479">Metal-binding</keyword>
<feature type="domain" description="Enoyl reductase (ER)" evidence="9">
    <location>
        <begin position="30"/>
        <end position="388"/>
    </location>
</feature>
<keyword evidence="7" id="KW-0520">NAD</keyword>
<dbReference type="Gene3D" id="3.90.180.10">
    <property type="entry name" value="Medium-chain alcohol dehydrogenases, catalytic domain"/>
    <property type="match status" value="1"/>
</dbReference>
<evidence type="ECO:0000256" key="8">
    <source>
        <dbReference type="RuleBase" id="RU361277"/>
    </source>
</evidence>
<evidence type="ECO:0000256" key="5">
    <source>
        <dbReference type="ARBA" id="ARBA00022833"/>
    </source>
</evidence>
<comment type="similarity">
    <text evidence="3 8">Belongs to the zinc-containing alcohol dehydrogenase family.</text>
</comment>